<dbReference type="InterPro" id="IPR036909">
    <property type="entry name" value="Cyt_c-like_dom_sf"/>
</dbReference>
<evidence type="ECO:0000256" key="2">
    <source>
        <dbReference type="ARBA" id="ARBA00022723"/>
    </source>
</evidence>
<dbReference type="EMBL" id="CP012543">
    <property type="protein sequence ID" value="QCD47182.1"/>
    <property type="molecule type" value="Genomic_DNA"/>
</dbReference>
<evidence type="ECO:0000256" key="1">
    <source>
        <dbReference type="ARBA" id="ARBA00022617"/>
    </source>
</evidence>
<dbReference type="RefSeq" id="WP_004319038.1">
    <property type="nucleotide sequence ID" value="NZ_CAJPTG010000154.1"/>
</dbReference>
<protein>
    <submittedName>
        <fullName evidence="5">Periplasmic monoheme cytochrome c</fullName>
    </submittedName>
</protein>
<evidence type="ECO:0000313" key="6">
    <source>
        <dbReference type="Proteomes" id="UP000502377"/>
    </source>
</evidence>
<dbReference type="AlphaFoldDB" id="A0A6G5QNN7"/>
<keyword evidence="3" id="KW-0408">Iron</keyword>
<accession>A0A6G5QNN7</accession>
<gene>
    <name evidence="5" type="primary">cccE</name>
    <name evidence="5" type="ORF">CRECT_1546</name>
</gene>
<sequence length="118" mass="13761">MKIRLIFWLFCAASFASDFITKTEYAKMLYQNPRGIGCDKCHGRGGEGSLISKYRHFDKKTKQVIDDELRAPQINNLDFKTFKEGVLSARSVMPSYFLTDEEINLLYEYVINFNKDKK</sequence>
<evidence type="ECO:0000313" key="5">
    <source>
        <dbReference type="EMBL" id="QCD47182.1"/>
    </source>
</evidence>
<evidence type="ECO:0000256" key="3">
    <source>
        <dbReference type="ARBA" id="ARBA00023004"/>
    </source>
</evidence>
<feature type="domain" description="Cytochrome c" evidence="4">
    <location>
        <begin position="28"/>
        <end position="110"/>
    </location>
</feature>
<dbReference type="GO" id="GO:0020037">
    <property type="term" value="F:heme binding"/>
    <property type="evidence" value="ECO:0007669"/>
    <property type="project" value="InterPro"/>
</dbReference>
<dbReference type="Gene3D" id="1.10.760.10">
    <property type="entry name" value="Cytochrome c-like domain"/>
    <property type="match status" value="1"/>
</dbReference>
<proteinExistence type="predicted"/>
<organism evidence="5 6">
    <name type="scientific">Campylobacter rectus</name>
    <name type="common">Wolinella recta</name>
    <dbReference type="NCBI Taxonomy" id="203"/>
    <lineage>
        <taxon>Bacteria</taxon>
        <taxon>Pseudomonadati</taxon>
        <taxon>Campylobacterota</taxon>
        <taxon>Epsilonproteobacteria</taxon>
        <taxon>Campylobacterales</taxon>
        <taxon>Campylobacteraceae</taxon>
        <taxon>Campylobacter</taxon>
    </lineage>
</organism>
<name>A0A6G5QNN7_CAMRE</name>
<keyword evidence="2" id="KW-0479">Metal-binding</keyword>
<dbReference type="SUPFAM" id="SSF46626">
    <property type="entry name" value="Cytochrome c"/>
    <property type="match status" value="1"/>
</dbReference>
<reference evidence="5 6" key="1">
    <citation type="submission" date="2016-07" db="EMBL/GenBank/DDBJ databases">
        <title>Comparative genomics of the Campylobacter concisus group.</title>
        <authorList>
            <person name="Miller W.G."/>
            <person name="Yee E."/>
            <person name="Chapman M.H."/>
            <person name="Huynh S."/>
            <person name="Bono J.L."/>
            <person name="On S.L.W."/>
            <person name="StLeger J."/>
            <person name="Foster G."/>
            <person name="Parker C.T."/>
        </authorList>
    </citation>
    <scope>NUCLEOTIDE SEQUENCE [LARGE SCALE GENOMIC DNA]</scope>
    <source>
        <strain evidence="5 6">ATCC 33238</strain>
    </source>
</reference>
<dbReference type="KEGG" id="crx:CRECT_1546"/>
<dbReference type="Pfam" id="PF00034">
    <property type="entry name" value="Cytochrom_C"/>
    <property type="match status" value="1"/>
</dbReference>
<dbReference type="GO" id="GO:0009055">
    <property type="term" value="F:electron transfer activity"/>
    <property type="evidence" value="ECO:0007669"/>
    <property type="project" value="InterPro"/>
</dbReference>
<keyword evidence="1" id="KW-0349">Heme</keyword>
<dbReference type="Proteomes" id="UP000502377">
    <property type="component" value="Chromosome"/>
</dbReference>
<dbReference type="InterPro" id="IPR009056">
    <property type="entry name" value="Cyt_c-like_dom"/>
</dbReference>
<evidence type="ECO:0000259" key="4">
    <source>
        <dbReference type="Pfam" id="PF00034"/>
    </source>
</evidence>